<feature type="domain" description="Response regulatory" evidence="2">
    <location>
        <begin position="3"/>
        <end position="89"/>
    </location>
</feature>
<evidence type="ECO:0000313" key="4">
    <source>
        <dbReference type="Proteomes" id="UP001596105"/>
    </source>
</evidence>
<sequence length="89" mass="10142">MYSLLIVDDELLVRNHLRTMINWERHGFVIAGEASNGQEALEFLARKKTDAVLSDIRMPSFRIFGCRSWMASSFQAKFSDATLICHSSC</sequence>
<dbReference type="Proteomes" id="UP001596105">
    <property type="component" value="Unassembled WGS sequence"/>
</dbReference>
<accession>A0ABW0M090</accession>
<evidence type="ECO:0000256" key="1">
    <source>
        <dbReference type="PROSITE-ProRule" id="PRU00169"/>
    </source>
</evidence>
<organism evidence="3 4">
    <name type="scientific">Cohnella suwonensis</name>
    <dbReference type="NCBI Taxonomy" id="696072"/>
    <lineage>
        <taxon>Bacteria</taxon>
        <taxon>Bacillati</taxon>
        <taxon>Bacillota</taxon>
        <taxon>Bacilli</taxon>
        <taxon>Bacillales</taxon>
        <taxon>Paenibacillaceae</taxon>
        <taxon>Cohnella</taxon>
    </lineage>
</organism>
<keyword evidence="1" id="KW-0597">Phosphoprotein</keyword>
<proteinExistence type="predicted"/>
<dbReference type="SUPFAM" id="SSF52172">
    <property type="entry name" value="CheY-like"/>
    <property type="match status" value="1"/>
</dbReference>
<keyword evidence="4" id="KW-1185">Reference proteome</keyword>
<dbReference type="PROSITE" id="PS50110">
    <property type="entry name" value="RESPONSE_REGULATORY"/>
    <property type="match status" value="1"/>
</dbReference>
<evidence type="ECO:0000313" key="3">
    <source>
        <dbReference type="EMBL" id="MFC5470936.1"/>
    </source>
</evidence>
<name>A0ABW0M090_9BACL</name>
<feature type="modified residue" description="4-aspartylphosphate" evidence="1">
    <location>
        <position position="55"/>
    </location>
</feature>
<protein>
    <submittedName>
        <fullName evidence="3">Response regulator</fullName>
    </submittedName>
</protein>
<dbReference type="RefSeq" id="WP_209748209.1">
    <property type="nucleotide sequence ID" value="NZ_JBHSMH010000082.1"/>
</dbReference>
<dbReference type="Gene3D" id="3.40.50.2300">
    <property type="match status" value="1"/>
</dbReference>
<dbReference type="InterPro" id="IPR011006">
    <property type="entry name" value="CheY-like_superfamily"/>
</dbReference>
<comment type="caution">
    <text evidence="3">The sequence shown here is derived from an EMBL/GenBank/DDBJ whole genome shotgun (WGS) entry which is preliminary data.</text>
</comment>
<reference evidence="4" key="1">
    <citation type="journal article" date="2019" name="Int. J. Syst. Evol. Microbiol.">
        <title>The Global Catalogue of Microorganisms (GCM) 10K type strain sequencing project: providing services to taxonomists for standard genome sequencing and annotation.</title>
        <authorList>
            <consortium name="The Broad Institute Genomics Platform"/>
            <consortium name="The Broad Institute Genome Sequencing Center for Infectious Disease"/>
            <person name="Wu L."/>
            <person name="Ma J."/>
        </authorList>
    </citation>
    <scope>NUCLEOTIDE SEQUENCE [LARGE SCALE GENOMIC DNA]</scope>
    <source>
        <strain evidence="4">CCUG 57113</strain>
    </source>
</reference>
<dbReference type="InterPro" id="IPR001789">
    <property type="entry name" value="Sig_transdc_resp-reg_receiver"/>
</dbReference>
<dbReference type="Pfam" id="PF00072">
    <property type="entry name" value="Response_reg"/>
    <property type="match status" value="1"/>
</dbReference>
<evidence type="ECO:0000259" key="2">
    <source>
        <dbReference type="PROSITE" id="PS50110"/>
    </source>
</evidence>
<dbReference type="EMBL" id="JBHSMH010000082">
    <property type="protein sequence ID" value="MFC5470936.1"/>
    <property type="molecule type" value="Genomic_DNA"/>
</dbReference>
<gene>
    <name evidence="3" type="ORF">ACFPPD_19805</name>
</gene>